<dbReference type="SUPFAM" id="SSF52129">
    <property type="entry name" value="Caspase-like"/>
    <property type="match status" value="1"/>
</dbReference>
<reference evidence="22 25" key="4">
    <citation type="journal article" date="2020" name="Nature">
        <title>Six reference-quality genomes reveal evolution of bat adaptations.</title>
        <authorList>
            <person name="Jebb D."/>
            <person name="Huang Z."/>
            <person name="Pippel M."/>
            <person name="Hughes G.M."/>
            <person name="Lavrichenko K."/>
            <person name="Devanna P."/>
            <person name="Winkler S."/>
            <person name="Jermiin L.S."/>
            <person name="Skirmuntt E.C."/>
            <person name="Katzourakis A."/>
            <person name="Burkitt-Gray L."/>
            <person name="Ray D.A."/>
            <person name="Sullivan K.A.M."/>
            <person name="Roscito J.G."/>
            <person name="Kirilenko B.M."/>
            <person name="Davalos L.M."/>
            <person name="Corthals A.P."/>
            <person name="Power M.L."/>
            <person name="Jones G."/>
            <person name="Ransome R.D."/>
            <person name="Dechmann D.K.N."/>
            <person name="Locatelli A.G."/>
            <person name="Puechmaille S.J."/>
            <person name="Fedrigo O."/>
            <person name="Jarvis E.D."/>
            <person name="Hiller M."/>
            <person name="Vernes S.C."/>
            <person name="Myers E.W."/>
            <person name="Teeling E.C."/>
        </authorList>
    </citation>
    <scope>NUCLEOTIDE SEQUENCE [LARGE SCALE GENOMIC DNA]</scope>
    <source>
        <strain evidence="22">MRhiFer1</strain>
        <tissue evidence="22">Lung</tissue>
    </source>
</reference>
<dbReference type="PROSITE" id="PS50208">
    <property type="entry name" value="CASPASE_P20"/>
    <property type="match status" value="1"/>
</dbReference>
<feature type="domain" description="DED" evidence="19">
    <location>
        <begin position="2"/>
        <end position="80"/>
    </location>
</feature>
<gene>
    <name evidence="23" type="primary">CASP8</name>
    <name evidence="22" type="ORF">mRhiFer1_002134</name>
</gene>
<keyword evidence="4" id="KW-0963">Cytoplasm</keyword>
<evidence type="ECO:0000256" key="10">
    <source>
        <dbReference type="ARBA" id="ARBA00022807"/>
    </source>
</evidence>
<dbReference type="InterPro" id="IPR033170">
    <property type="entry name" value="Caspase-8_DED1"/>
</dbReference>
<evidence type="ECO:0000256" key="17">
    <source>
        <dbReference type="RuleBase" id="RU003971"/>
    </source>
</evidence>
<reference evidence="23 24" key="1">
    <citation type="journal article" date="2015" name="Annu Rev Anim Biosci">
        <title>The Genome 10K Project: a way forward.</title>
        <authorList>
            <person name="Koepfli K.P."/>
            <person name="Paten B."/>
            <person name="O'Brien S.J."/>
            <person name="Koepfli K.P."/>
            <person name="Paten B."/>
            <person name="Antunes A."/>
            <person name="Belov K."/>
            <person name="Bustamante C."/>
            <person name="Castoe T.A."/>
            <person name="Clawson H."/>
            <person name="Crawford A.J."/>
            <person name="Diekhans M."/>
            <person name="Distel D."/>
            <person name="Durbin R."/>
            <person name="Earl D."/>
            <person name="Fujita M.K."/>
            <person name="Gamble T."/>
            <person name="Georges A."/>
            <person name="Gemmell N."/>
            <person name="Gilbert M.T."/>
            <person name="Graves J.M."/>
            <person name="Green R.E."/>
            <person name="Hickey G."/>
            <person name="Jarvis E.D."/>
            <person name="Johnson W."/>
            <person name="Komissarov A."/>
            <person name="Korf I."/>
            <person name="Kuhn R."/>
            <person name="Larkin D.M."/>
            <person name="Lewin H."/>
            <person name="Lopez J.V."/>
            <person name="Ma J."/>
            <person name="Marques-Bonet T."/>
            <person name="Miller W."/>
            <person name="Murphy R."/>
            <person name="Pevzner P."/>
            <person name="Shapiro B."/>
            <person name="Steiner C."/>
            <person name="Tamazian G."/>
            <person name="Venkatesh B."/>
            <person name="Wang J."/>
            <person name="Wayne R."/>
            <person name="Wiley E."/>
            <person name="Yang H."/>
            <person name="Zhang G."/>
            <person name="Haussler D."/>
            <person name="Ryder O."/>
            <person name="O'Brien S.J."/>
        </authorList>
    </citation>
    <scope>NUCLEOTIDE SEQUENCE</scope>
</reference>
<dbReference type="GO" id="GO:0048513">
    <property type="term" value="P:animal organ development"/>
    <property type="evidence" value="ECO:0007669"/>
    <property type="project" value="UniProtKB-ARBA"/>
</dbReference>
<keyword evidence="7" id="KW-0053">Apoptosis</keyword>
<feature type="region of interest" description="Disordered" evidence="18">
    <location>
        <begin position="200"/>
        <end position="223"/>
    </location>
</feature>
<evidence type="ECO:0000256" key="1">
    <source>
        <dbReference type="ARBA" id="ARBA00004123"/>
    </source>
</evidence>
<dbReference type="PANTHER" id="PTHR48169:SF7">
    <property type="entry name" value="CASPASE 10"/>
    <property type="match status" value="1"/>
</dbReference>
<dbReference type="GeneID" id="117025976"/>
<dbReference type="PROSITE" id="PS01121">
    <property type="entry name" value="CASPASE_HIS"/>
    <property type="match status" value="1"/>
</dbReference>
<dbReference type="GO" id="GO:0051603">
    <property type="term" value="P:proteolysis involved in protein catabolic process"/>
    <property type="evidence" value="ECO:0007669"/>
    <property type="project" value="Ensembl"/>
</dbReference>
<dbReference type="AlphaFoldDB" id="A0A671FK91"/>
<dbReference type="GO" id="GO:0097342">
    <property type="term" value="C:ripoptosome"/>
    <property type="evidence" value="ECO:0007669"/>
    <property type="project" value="Ensembl"/>
</dbReference>
<dbReference type="SMART" id="SM00031">
    <property type="entry name" value="DED"/>
    <property type="match status" value="2"/>
</dbReference>
<dbReference type="InterPro" id="IPR033139">
    <property type="entry name" value="Caspase_cys_AS"/>
</dbReference>
<dbReference type="GO" id="GO:0004197">
    <property type="term" value="F:cysteine-type endopeptidase activity"/>
    <property type="evidence" value="ECO:0007669"/>
    <property type="project" value="Ensembl"/>
</dbReference>
<keyword evidence="13" id="KW-0539">Nucleus</keyword>
<evidence type="ECO:0000256" key="11">
    <source>
        <dbReference type="ARBA" id="ARBA00022990"/>
    </source>
</evidence>
<evidence type="ECO:0000256" key="7">
    <source>
        <dbReference type="ARBA" id="ARBA00022703"/>
    </source>
</evidence>
<dbReference type="GO" id="GO:0036462">
    <property type="term" value="P:TRAIL-activated apoptotic signaling pathway"/>
    <property type="evidence" value="ECO:0007669"/>
    <property type="project" value="Ensembl"/>
</dbReference>
<dbReference type="GO" id="GO:0140639">
    <property type="term" value="P:positive regulation of pyroptotic inflammatory response"/>
    <property type="evidence" value="ECO:0007669"/>
    <property type="project" value="Ensembl"/>
</dbReference>
<evidence type="ECO:0000259" key="20">
    <source>
        <dbReference type="PROSITE" id="PS50207"/>
    </source>
</evidence>
<dbReference type="GO" id="GO:0043124">
    <property type="term" value="P:negative regulation of canonical NF-kappaB signal transduction"/>
    <property type="evidence" value="ECO:0007669"/>
    <property type="project" value="Ensembl"/>
</dbReference>
<dbReference type="Pfam" id="PF00656">
    <property type="entry name" value="Peptidase_C14"/>
    <property type="match status" value="1"/>
</dbReference>
<dbReference type="GO" id="GO:0035877">
    <property type="term" value="F:death effector domain binding"/>
    <property type="evidence" value="ECO:0007669"/>
    <property type="project" value="Ensembl"/>
</dbReference>
<dbReference type="InterPro" id="IPR001309">
    <property type="entry name" value="Pept_C14_p20"/>
</dbReference>
<comment type="similarity">
    <text evidence="3 17">Belongs to the peptidase C14A family.</text>
</comment>
<dbReference type="GO" id="GO:0030154">
    <property type="term" value="P:cell differentiation"/>
    <property type="evidence" value="ECO:0007669"/>
    <property type="project" value="UniProtKB-ARBA"/>
</dbReference>
<dbReference type="GO" id="GO:0005634">
    <property type="term" value="C:nucleus"/>
    <property type="evidence" value="ECO:0007669"/>
    <property type="project" value="UniProtKB-SubCell"/>
</dbReference>
<dbReference type="SUPFAM" id="SSF47986">
    <property type="entry name" value="DEATH domain"/>
    <property type="match status" value="2"/>
</dbReference>
<evidence type="ECO:0000259" key="19">
    <source>
        <dbReference type="PROSITE" id="PS50168"/>
    </source>
</evidence>
<evidence type="ECO:0000256" key="15">
    <source>
        <dbReference type="ARBA" id="ARBA00066479"/>
    </source>
</evidence>
<dbReference type="CDD" id="cd08333">
    <property type="entry name" value="DED_Caspase_8_r1"/>
    <property type="match status" value="1"/>
</dbReference>
<reference evidence="23 24" key="2">
    <citation type="journal article" date="2018" name="Annu Rev Anim Biosci">
        <title>Bat Biology, Genomes, and the Bat1K Project: To Generate Chromosome-Level Genomes for All Living Bat Species.</title>
        <authorList>
            <person name="Teeling E.C."/>
            <person name="Vernes S.C."/>
            <person name="Davalos L.M."/>
            <person name="Ray D.A."/>
            <person name="Gilbert M.T.P."/>
            <person name="Myers E."/>
        </authorList>
    </citation>
    <scope>NUCLEOTIDE SEQUENCE</scope>
</reference>
<keyword evidence="6" id="KW-0645">Protease</keyword>
<keyword evidence="12" id="KW-0865">Zymogen</keyword>
<evidence type="ECO:0000256" key="5">
    <source>
        <dbReference type="ARBA" id="ARBA00022553"/>
    </source>
</evidence>
<feature type="domain" description="Caspase family p10" evidence="20">
    <location>
        <begin position="388"/>
        <end position="475"/>
    </location>
</feature>
<protein>
    <recommendedName>
        <fullName evidence="16">Caspase-8</fullName>
        <ecNumber evidence="15">3.4.22.61</ecNumber>
    </recommendedName>
</protein>
<evidence type="ECO:0000256" key="13">
    <source>
        <dbReference type="ARBA" id="ARBA00023242"/>
    </source>
</evidence>
<evidence type="ECO:0000256" key="3">
    <source>
        <dbReference type="ARBA" id="ARBA00010134"/>
    </source>
</evidence>
<evidence type="ECO:0000256" key="14">
    <source>
        <dbReference type="ARBA" id="ARBA00051626"/>
    </source>
</evidence>
<dbReference type="GeneTree" id="ENSGT00940000160319"/>
<dbReference type="InterPro" id="IPR015917">
    <property type="entry name" value="Pept_C14A"/>
</dbReference>
<dbReference type="RefSeq" id="XP_032968249.1">
    <property type="nucleotide sequence ID" value="XM_033112358.1"/>
</dbReference>
<dbReference type="GO" id="GO:0031625">
    <property type="term" value="F:ubiquitin protein ligase binding"/>
    <property type="evidence" value="ECO:0007669"/>
    <property type="project" value="Ensembl"/>
</dbReference>
<keyword evidence="24" id="KW-1185">Reference proteome</keyword>
<dbReference type="PANTHER" id="PTHR48169">
    <property type="entry name" value="DED DOMAIN-CONTAINING PROTEIN"/>
    <property type="match status" value="1"/>
</dbReference>
<evidence type="ECO:0000313" key="22">
    <source>
        <dbReference type="EMBL" id="KAF6361191.1"/>
    </source>
</evidence>
<feature type="domain" description="Caspase family p20" evidence="21">
    <location>
        <begin position="231"/>
        <end position="363"/>
    </location>
</feature>
<dbReference type="InterPro" id="IPR001875">
    <property type="entry name" value="DED_dom"/>
</dbReference>
<dbReference type="Pfam" id="PF01335">
    <property type="entry name" value="DED"/>
    <property type="match status" value="2"/>
</dbReference>
<evidence type="ECO:0000256" key="12">
    <source>
        <dbReference type="ARBA" id="ARBA00023145"/>
    </source>
</evidence>
<dbReference type="FunFam" id="1.10.533.10:FF:000021">
    <property type="entry name" value="caspase-8 isoform X1"/>
    <property type="match status" value="1"/>
</dbReference>
<dbReference type="GO" id="GO:0043009">
    <property type="term" value="P:chordate embryonic development"/>
    <property type="evidence" value="ECO:0007669"/>
    <property type="project" value="UniProtKB-ARBA"/>
</dbReference>
<dbReference type="GO" id="GO:0060546">
    <property type="term" value="P:negative regulation of necroptotic process"/>
    <property type="evidence" value="ECO:0007669"/>
    <property type="project" value="Ensembl"/>
</dbReference>
<dbReference type="GO" id="GO:0031265">
    <property type="term" value="C:CD95 death-inducing signaling complex"/>
    <property type="evidence" value="ECO:0007669"/>
    <property type="project" value="Ensembl"/>
</dbReference>
<dbReference type="GO" id="GO:0030027">
    <property type="term" value="C:lamellipodium"/>
    <property type="evidence" value="ECO:0007669"/>
    <property type="project" value="Ensembl"/>
</dbReference>
<name>A0A671FK91_RHIFE</name>
<dbReference type="Proteomes" id="UP000472240">
    <property type="component" value="Chromosome 8"/>
</dbReference>
<dbReference type="OMA" id="WNRIEDG"/>
<dbReference type="InterPro" id="IPR011600">
    <property type="entry name" value="Pept_C14_caspase"/>
</dbReference>
<keyword evidence="10" id="KW-0788">Thiol protease</keyword>
<dbReference type="EC" id="3.4.22.61" evidence="15"/>
<dbReference type="GO" id="GO:0030335">
    <property type="term" value="P:positive regulation of cell migration"/>
    <property type="evidence" value="ECO:0007669"/>
    <property type="project" value="Ensembl"/>
</dbReference>
<dbReference type="GO" id="GO:0051604">
    <property type="term" value="P:protein maturation"/>
    <property type="evidence" value="ECO:0007669"/>
    <property type="project" value="Ensembl"/>
</dbReference>
<dbReference type="RefSeq" id="XP_032968248.1">
    <property type="nucleotide sequence ID" value="XM_033112357.1"/>
</dbReference>
<accession>A0A671FK91</accession>
<dbReference type="Gene3D" id="3.40.50.1460">
    <property type="match status" value="1"/>
</dbReference>
<dbReference type="GO" id="GO:0045651">
    <property type="term" value="P:positive regulation of macrophage differentiation"/>
    <property type="evidence" value="ECO:0007669"/>
    <property type="project" value="Ensembl"/>
</dbReference>
<dbReference type="GO" id="GO:0042802">
    <property type="term" value="F:identical protein binding"/>
    <property type="evidence" value="ECO:0007669"/>
    <property type="project" value="Ensembl"/>
</dbReference>
<evidence type="ECO:0000313" key="23">
    <source>
        <dbReference type="Ensembl" id="ENSRFEP00010026122.1"/>
    </source>
</evidence>
<dbReference type="FunFam" id="3.40.50.1460:FF:000008">
    <property type="entry name" value="caspase-8 isoform X1"/>
    <property type="match status" value="1"/>
</dbReference>
<evidence type="ECO:0000256" key="8">
    <source>
        <dbReference type="ARBA" id="ARBA00022737"/>
    </source>
</evidence>
<dbReference type="GO" id="GO:0032731">
    <property type="term" value="P:positive regulation of interleukin-1 beta production"/>
    <property type="evidence" value="ECO:0007669"/>
    <property type="project" value="Ensembl"/>
</dbReference>
<dbReference type="SMART" id="SM00115">
    <property type="entry name" value="CASc"/>
    <property type="match status" value="1"/>
</dbReference>
<proteinExistence type="inferred from homology"/>
<evidence type="ECO:0000256" key="4">
    <source>
        <dbReference type="ARBA" id="ARBA00022490"/>
    </source>
</evidence>
<reference evidence="23" key="5">
    <citation type="submission" date="2025-05" db="UniProtKB">
        <authorList>
            <consortium name="Ensembl"/>
        </authorList>
    </citation>
    <scope>IDENTIFICATION</scope>
</reference>
<dbReference type="KEGG" id="rfq:117025976"/>
<reference evidence="23 24" key="3">
    <citation type="submission" date="2018-12" db="EMBL/GenBank/DDBJ databases">
        <title>G10K-VGP greater horseshoe bat female genome, primary haplotype.</title>
        <authorList>
            <person name="Teeling E."/>
            <person name="Myers G."/>
            <person name="Vernes S."/>
            <person name="Pippel M."/>
            <person name="Winkler S."/>
            <person name="Fedrigo O."/>
            <person name="Rhie A."/>
            <person name="Koren S."/>
            <person name="Phillippy A."/>
            <person name="Lewin H."/>
            <person name="Damas J."/>
            <person name="Howe K."/>
            <person name="Mountcastle J."/>
            <person name="Jarvis E.D."/>
        </authorList>
    </citation>
    <scope>NUCLEOTIDE SEQUENCE [LARGE SCALE GENOMIC DNA]</scope>
</reference>
<comment type="subcellular location">
    <subcellularLocation>
        <location evidence="2">Cytoplasm</location>
    </subcellularLocation>
    <subcellularLocation>
        <location evidence="1">Nucleus</location>
    </subcellularLocation>
</comment>
<dbReference type="FunFam" id="1.10.533.10:FF:000017">
    <property type="entry name" value="caspase-8 isoform X1"/>
    <property type="match status" value="1"/>
</dbReference>
<dbReference type="EMBL" id="JACAGC010000006">
    <property type="protein sequence ID" value="KAF6361191.1"/>
    <property type="molecule type" value="Genomic_DNA"/>
</dbReference>
<feature type="compositionally biased region" description="Polar residues" evidence="18">
    <location>
        <begin position="200"/>
        <end position="209"/>
    </location>
</feature>
<dbReference type="PRINTS" id="PR00376">
    <property type="entry name" value="IL1BCENZYME"/>
</dbReference>
<keyword evidence="9" id="KW-0378">Hydrolase</keyword>
<comment type="catalytic activity">
    <reaction evidence="14">
        <text>Strict requirement for Asp at position P1 and has a preferred cleavage sequence of (Leu/Asp/Val)-Glu-Thr-Asp-|-(Gly/Ser/Ala).</text>
        <dbReference type="EC" id="3.4.22.61"/>
    </reaction>
</comment>
<dbReference type="PROSITE" id="PS50168">
    <property type="entry name" value="DED"/>
    <property type="match status" value="2"/>
</dbReference>
<evidence type="ECO:0000256" key="9">
    <source>
        <dbReference type="ARBA" id="ARBA00022801"/>
    </source>
</evidence>
<dbReference type="GO" id="GO:0070269">
    <property type="term" value="P:pyroptotic inflammatory response"/>
    <property type="evidence" value="ECO:0007669"/>
    <property type="project" value="Ensembl"/>
</dbReference>
<feature type="domain" description="DED" evidence="19">
    <location>
        <begin position="100"/>
        <end position="177"/>
    </location>
</feature>
<evidence type="ECO:0000256" key="18">
    <source>
        <dbReference type="SAM" id="MobiDB-lite"/>
    </source>
</evidence>
<dbReference type="Proteomes" id="UP000585614">
    <property type="component" value="Unassembled WGS sequence"/>
</dbReference>
<evidence type="ECO:0000313" key="24">
    <source>
        <dbReference type="Proteomes" id="UP000472240"/>
    </source>
</evidence>
<evidence type="ECO:0000259" key="21">
    <source>
        <dbReference type="PROSITE" id="PS50208"/>
    </source>
</evidence>
<dbReference type="GO" id="GO:0045862">
    <property type="term" value="P:positive regulation of proteolysis"/>
    <property type="evidence" value="ECO:0007669"/>
    <property type="project" value="Ensembl"/>
</dbReference>
<dbReference type="RefSeq" id="XP_032968250.1">
    <property type="nucleotide sequence ID" value="XM_033112359.1"/>
</dbReference>
<evidence type="ECO:0000256" key="16">
    <source>
        <dbReference type="ARBA" id="ARBA00068172"/>
    </source>
</evidence>
<keyword evidence="11" id="KW-0007">Acetylation</keyword>
<dbReference type="InterPro" id="IPR011029">
    <property type="entry name" value="DEATH-like_dom_sf"/>
</dbReference>
<dbReference type="PROSITE" id="PS01122">
    <property type="entry name" value="CASPASE_CYS"/>
    <property type="match status" value="1"/>
</dbReference>
<keyword evidence="8" id="KW-0677">Repeat</keyword>
<dbReference type="RefSeq" id="XP_032968247.1">
    <property type="nucleotide sequence ID" value="XM_033112356.1"/>
</dbReference>
<dbReference type="GO" id="GO:0034612">
    <property type="term" value="P:response to tumor necrosis factor"/>
    <property type="evidence" value="ECO:0007669"/>
    <property type="project" value="Ensembl"/>
</dbReference>
<dbReference type="CDD" id="cd00032">
    <property type="entry name" value="CASc"/>
    <property type="match status" value="1"/>
</dbReference>
<evidence type="ECO:0000256" key="2">
    <source>
        <dbReference type="ARBA" id="ARBA00004496"/>
    </source>
</evidence>
<dbReference type="RefSeq" id="XP_032968245.1">
    <property type="nucleotide sequence ID" value="XM_033112354.1"/>
</dbReference>
<dbReference type="CTD" id="841"/>
<dbReference type="GO" id="GO:0097110">
    <property type="term" value="F:scaffold protein binding"/>
    <property type="evidence" value="ECO:0007669"/>
    <property type="project" value="Ensembl"/>
</dbReference>
<dbReference type="Gene3D" id="1.10.533.10">
    <property type="entry name" value="Death Domain, Fas"/>
    <property type="match status" value="2"/>
</dbReference>
<dbReference type="GO" id="GO:0071260">
    <property type="term" value="P:cellular response to mechanical stimulus"/>
    <property type="evidence" value="ECO:0007669"/>
    <property type="project" value="Ensembl"/>
</dbReference>
<dbReference type="OrthoDB" id="6114029at2759"/>
<dbReference type="GO" id="GO:0097194">
    <property type="term" value="P:execution phase of apoptosis"/>
    <property type="evidence" value="ECO:0007669"/>
    <property type="project" value="Ensembl"/>
</dbReference>
<evidence type="ECO:0000256" key="6">
    <source>
        <dbReference type="ARBA" id="ARBA00022670"/>
    </source>
</evidence>
<dbReference type="PROSITE" id="PS50207">
    <property type="entry name" value="CASPASE_P10"/>
    <property type="match status" value="1"/>
</dbReference>
<dbReference type="Ensembl" id="ENSRFET00010028386.1">
    <property type="protein sequence ID" value="ENSRFEP00010026122.1"/>
    <property type="gene ID" value="ENSRFEG00010017380.1"/>
</dbReference>
<dbReference type="InterPro" id="IPR016129">
    <property type="entry name" value="Caspase_his_AS"/>
</dbReference>
<dbReference type="GO" id="GO:0043123">
    <property type="term" value="P:positive regulation of canonical NF-kappaB signal transduction"/>
    <property type="evidence" value="ECO:0007669"/>
    <property type="project" value="Ensembl"/>
</dbReference>
<sequence>MNFSNCLYDIGEHLDSDELASLKFLSQDYIPQRKQEPIKDALMLFQRLQEKRMLEESNLSFLKELLFRINRLDLLVKHLGTSKEEMTKELQTPGRAQISAYRVMLFQISEDVTKVEWKAFKFLLSQEISKCKLDDDMTLLDIFIEMEKRVMLGERNLDTLKKICAQVNKSLLKKINDYEELSREVSQLYDGEKSLGMLSVSDSPSQQYCESREQDSQSQTSDKVYRMESKPRGYCVIFNNYDFSIARKNVPKLHSMKNRNGTDLDAVALNNTFSELHFEVMVYKDSTAGKICEILKSYQSMDHRNKDCFMCCILSHGDKGIIYGCDGQEAPIYELTSYFTGSNCPSLVGKPKIFFIQACQGDNYQKGIAVDTDSEQKEADLETDSLLQKTYIPNEADFLLGMATVNNCVSYRSPMEGTWYIQSLCQSLRERCPRGEDILTILTEVNYEVSNKDDKKNMGKQMPQPTFTLRKKLFFPLN</sequence>
<keyword evidence="5" id="KW-0597">Phosphoprotein</keyword>
<dbReference type="InterPro" id="IPR029030">
    <property type="entry name" value="Caspase-like_dom_sf"/>
</dbReference>
<organism evidence="23 24">
    <name type="scientific">Rhinolophus ferrumequinum</name>
    <name type="common">Greater horseshoe bat</name>
    <dbReference type="NCBI Taxonomy" id="59479"/>
    <lineage>
        <taxon>Eukaryota</taxon>
        <taxon>Metazoa</taxon>
        <taxon>Chordata</taxon>
        <taxon>Craniata</taxon>
        <taxon>Vertebrata</taxon>
        <taxon>Euteleostomi</taxon>
        <taxon>Mammalia</taxon>
        <taxon>Eutheria</taxon>
        <taxon>Laurasiatheria</taxon>
        <taxon>Chiroptera</taxon>
        <taxon>Yinpterochiroptera</taxon>
        <taxon>Rhinolophoidea</taxon>
        <taxon>Rhinolophidae</taxon>
        <taxon>Rhinolophinae</taxon>
        <taxon>Rhinolophus</taxon>
    </lineage>
</organism>
<dbReference type="GO" id="GO:1900119">
    <property type="term" value="P:positive regulation of execution phase of apoptosis"/>
    <property type="evidence" value="ECO:0007669"/>
    <property type="project" value="Ensembl"/>
</dbReference>
<dbReference type="InterPro" id="IPR002138">
    <property type="entry name" value="Pept_C14_p10"/>
</dbReference>
<evidence type="ECO:0000313" key="25">
    <source>
        <dbReference type="Proteomes" id="UP000585614"/>
    </source>
</evidence>